<accession>A0A8J3TGE9</accession>
<dbReference type="InterPro" id="IPR000683">
    <property type="entry name" value="Gfo/Idh/MocA-like_OxRdtase_N"/>
</dbReference>
<gene>
    <name evidence="2" type="ORF">Pme01_55750</name>
</gene>
<dbReference type="EMBL" id="BOON01000062">
    <property type="protein sequence ID" value="GII25978.1"/>
    <property type="molecule type" value="Genomic_DNA"/>
</dbReference>
<proteinExistence type="predicted"/>
<dbReference type="Pfam" id="PF01408">
    <property type="entry name" value="GFO_IDH_MocA"/>
    <property type="match status" value="1"/>
</dbReference>
<dbReference type="SUPFAM" id="SSF55347">
    <property type="entry name" value="Glyceraldehyde-3-phosphate dehydrogenase-like, C-terminal domain"/>
    <property type="match status" value="1"/>
</dbReference>
<dbReference type="RefSeq" id="WP_168117845.1">
    <property type="nucleotide sequence ID" value="NZ_BOON01000062.1"/>
</dbReference>
<sequence>MSTEDPTARSGPVRFGVVGHGWRADFYLRLARLAPDRFRCVGAVTRRAEVGERLEREWNIPTYRTPEELVSSGAPEVVVTSVPREANPGVIGALVGLDTAVLSETPPAADADGMRRLWADVGARDLVQVAEQHPYLPVVAAVRSLVDQGVLGDVSSAQVSWTHDYHAMALLRTLLGVRAEPARISAVETTAPVLEGPDRGGWPDVQRVQDAVHTLSILDFGGRTGVYDFTEGQWFHPWRRRHLILRGSRGEIVGNDVIWAGDDGRPLSAPIVRRHLGFDGNLEGADLDTLSWCGRTLYRNPYPGSRLSDEEIAIATCLERTALWRRGEAPAPYPLADACQDHLLALTVHEAAERGEPVTTGVEPWADAVRGVWE</sequence>
<dbReference type="Gene3D" id="3.40.50.720">
    <property type="entry name" value="NAD(P)-binding Rossmann-like Domain"/>
    <property type="match status" value="1"/>
</dbReference>
<keyword evidence="3" id="KW-1185">Reference proteome</keyword>
<dbReference type="PANTHER" id="PTHR43377:SF1">
    <property type="entry name" value="BILIVERDIN REDUCTASE A"/>
    <property type="match status" value="1"/>
</dbReference>
<reference evidence="2" key="1">
    <citation type="submission" date="2021-01" db="EMBL/GenBank/DDBJ databases">
        <title>Whole genome shotgun sequence of Planosporangium mesophilum NBRC 109066.</title>
        <authorList>
            <person name="Komaki H."/>
            <person name="Tamura T."/>
        </authorList>
    </citation>
    <scope>NUCLEOTIDE SEQUENCE</scope>
    <source>
        <strain evidence="2">NBRC 109066</strain>
    </source>
</reference>
<protein>
    <recommendedName>
        <fullName evidence="1">Gfo/Idh/MocA-like oxidoreductase N-terminal domain-containing protein</fullName>
    </recommendedName>
</protein>
<dbReference type="GO" id="GO:0000166">
    <property type="term" value="F:nucleotide binding"/>
    <property type="evidence" value="ECO:0007669"/>
    <property type="project" value="InterPro"/>
</dbReference>
<dbReference type="AlphaFoldDB" id="A0A8J3TGE9"/>
<dbReference type="Proteomes" id="UP000599074">
    <property type="component" value="Unassembled WGS sequence"/>
</dbReference>
<dbReference type="InterPro" id="IPR051450">
    <property type="entry name" value="Gfo/Idh/MocA_Oxidoreductases"/>
</dbReference>
<dbReference type="SUPFAM" id="SSF51735">
    <property type="entry name" value="NAD(P)-binding Rossmann-fold domains"/>
    <property type="match status" value="1"/>
</dbReference>
<comment type="caution">
    <text evidence="2">The sequence shown here is derived from an EMBL/GenBank/DDBJ whole genome shotgun (WGS) entry which is preliminary data.</text>
</comment>
<feature type="domain" description="Gfo/Idh/MocA-like oxidoreductase N-terminal" evidence="1">
    <location>
        <begin position="13"/>
        <end position="119"/>
    </location>
</feature>
<name>A0A8J3TGE9_9ACTN</name>
<dbReference type="Gene3D" id="3.30.360.10">
    <property type="entry name" value="Dihydrodipicolinate Reductase, domain 2"/>
    <property type="match status" value="1"/>
</dbReference>
<dbReference type="PANTHER" id="PTHR43377">
    <property type="entry name" value="BILIVERDIN REDUCTASE A"/>
    <property type="match status" value="1"/>
</dbReference>
<dbReference type="InterPro" id="IPR036291">
    <property type="entry name" value="NAD(P)-bd_dom_sf"/>
</dbReference>
<evidence type="ECO:0000313" key="3">
    <source>
        <dbReference type="Proteomes" id="UP000599074"/>
    </source>
</evidence>
<evidence type="ECO:0000259" key="1">
    <source>
        <dbReference type="Pfam" id="PF01408"/>
    </source>
</evidence>
<evidence type="ECO:0000313" key="2">
    <source>
        <dbReference type="EMBL" id="GII25978.1"/>
    </source>
</evidence>
<organism evidence="2 3">
    <name type="scientific">Planosporangium mesophilum</name>
    <dbReference type="NCBI Taxonomy" id="689768"/>
    <lineage>
        <taxon>Bacteria</taxon>
        <taxon>Bacillati</taxon>
        <taxon>Actinomycetota</taxon>
        <taxon>Actinomycetes</taxon>
        <taxon>Micromonosporales</taxon>
        <taxon>Micromonosporaceae</taxon>
        <taxon>Planosporangium</taxon>
    </lineage>
</organism>